<organism evidence="1">
    <name type="scientific">uncultured Leptolyngbya sp</name>
    <dbReference type="NCBI Taxonomy" id="332963"/>
    <lineage>
        <taxon>Bacteria</taxon>
        <taxon>Bacillati</taxon>
        <taxon>Cyanobacteriota</taxon>
        <taxon>Cyanophyceae</taxon>
        <taxon>Leptolyngbyales</taxon>
        <taxon>Leptolyngbyaceae</taxon>
        <taxon>Leptolyngbya group</taxon>
        <taxon>Leptolyngbya</taxon>
        <taxon>environmental samples</taxon>
    </lineage>
</organism>
<gene>
    <name evidence="1" type="ORF">AVDCRST_MAG94-5334</name>
</gene>
<evidence type="ECO:0000313" key="1">
    <source>
        <dbReference type="EMBL" id="CAA9389730.1"/>
    </source>
</evidence>
<proteinExistence type="predicted"/>
<name>A0A6J4NQL2_9CYAN</name>
<dbReference type="AlphaFoldDB" id="A0A6J4NQL2"/>
<protein>
    <submittedName>
        <fullName evidence="1">Uncharacterized protein</fullName>
    </submittedName>
</protein>
<sequence length="114" mass="12715">MPSNQAAIARFRSHEKIEVNANPVYATYTSGSFNGFYATEQEAIDHCSNPENGAEFNDQWFQDRYTAFAPGELFAVVGNESVYISNDKSRFIDAVFGRGECSFVEWKAEAPLAV</sequence>
<reference evidence="1" key="1">
    <citation type="submission" date="2020-02" db="EMBL/GenBank/DDBJ databases">
        <authorList>
            <person name="Meier V. D."/>
        </authorList>
    </citation>
    <scope>NUCLEOTIDE SEQUENCE</scope>
    <source>
        <strain evidence="1">AVDCRST_MAG94</strain>
    </source>
</reference>
<dbReference type="EMBL" id="CADCTY010001833">
    <property type="protein sequence ID" value="CAA9389730.1"/>
    <property type="molecule type" value="Genomic_DNA"/>
</dbReference>
<accession>A0A6J4NQL2</accession>